<evidence type="ECO:0000259" key="13">
    <source>
        <dbReference type="PROSITE" id="PS50011"/>
    </source>
</evidence>
<dbReference type="EC" id="2.7.11.1" evidence="2"/>
<dbReference type="GO" id="GO:0016301">
    <property type="term" value="F:kinase activity"/>
    <property type="evidence" value="ECO:0007669"/>
    <property type="project" value="UniProtKB-KW"/>
</dbReference>
<comment type="similarity">
    <text evidence="1">Belongs to the protein kinase superfamily. AGC Ser/Thr protein kinase family. PDPK1 subfamily.</text>
</comment>
<accession>A0ABR2JWE2</accession>
<feature type="region of interest" description="Disordered" evidence="12">
    <location>
        <begin position="1"/>
        <end position="67"/>
    </location>
</feature>
<dbReference type="PROSITE" id="PS50011">
    <property type="entry name" value="PROTEIN_KINASE_DOM"/>
    <property type="match status" value="1"/>
</dbReference>
<keyword evidence="6 14" id="KW-0418">Kinase</keyword>
<dbReference type="Pfam" id="PF14593">
    <property type="entry name" value="PH_3"/>
    <property type="match status" value="1"/>
</dbReference>
<evidence type="ECO:0000256" key="6">
    <source>
        <dbReference type="ARBA" id="ARBA00022777"/>
    </source>
</evidence>
<protein>
    <recommendedName>
        <fullName evidence="2">non-specific serine/threonine protein kinase</fullName>
        <ecNumber evidence="2">2.7.11.1</ecNumber>
    </recommendedName>
</protein>
<evidence type="ECO:0000256" key="10">
    <source>
        <dbReference type="PROSITE-ProRule" id="PRU10141"/>
    </source>
</evidence>
<evidence type="ECO:0000256" key="5">
    <source>
        <dbReference type="ARBA" id="ARBA00022741"/>
    </source>
</evidence>
<evidence type="ECO:0000256" key="2">
    <source>
        <dbReference type="ARBA" id="ARBA00012513"/>
    </source>
</evidence>
<evidence type="ECO:0000256" key="9">
    <source>
        <dbReference type="ARBA" id="ARBA00048679"/>
    </source>
</evidence>
<keyword evidence="5 10" id="KW-0547">Nucleotide-binding</keyword>
<feature type="compositionally biased region" description="Polar residues" evidence="12">
    <location>
        <begin position="1"/>
        <end position="10"/>
    </location>
</feature>
<feature type="binding site" evidence="10">
    <location>
        <position position="99"/>
    </location>
    <ligand>
        <name>ATP</name>
        <dbReference type="ChEBI" id="CHEBI:30616"/>
    </ligand>
</feature>
<dbReference type="InterPro" id="IPR001849">
    <property type="entry name" value="PH_domain"/>
</dbReference>
<dbReference type="Gene3D" id="1.10.510.10">
    <property type="entry name" value="Transferase(Phosphotransferase) domain 1"/>
    <property type="match status" value="1"/>
</dbReference>
<feature type="domain" description="Protein kinase" evidence="13">
    <location>
        <begin position="70"/>
        <end position="332"/>
    </location>
</feature>
<evidence type="ECO:0000256" key="11">
    <source>
        <dbReference type="RuleBase" id="RU000304"/>
    </source>
</evidence>
<evidence type="ECO:0000256" key="7">
    <source>
        <dbReference type="ARBA" id="ARBA00022840"/>
    </source>
</evidence>
<dbReference type="InterPro" id="IPR050236">
    <property type="entry name" value="Ser_Thr_kinase_AGC"/>
</dbReference>
<evidence type="ECO:0000256" key="8">
    <source>
        <dbReference type="ARBA" id="ARBA00047899"/>
    </source>
</evidence>
<dbReference type="PANTHER" id="PTHR24356">
    <property type="entry name" value="SERINE/THREONINE-PROTEIN KINASE"/>
    <property type="match status" value="1"/>
</dbReference>
<dbReference type="InterPro" id="IPR008271">
    <property type="entry name" value="Ser/Thr_kinase_AS"/>
</dbReference>
<proteinExistence type="inferred from homology"/>
<dbReference type="PROSITE" id="PS00107">
    <property type="entry name" value="PROTEIN_KINASE_ATP"/>
    <property type="match status" value="1"/>
</dbReference>
<evidence type="ECO:0000256" key="1">
    <source>
        <dbReference type="ARBA" id="ARBA00010006"/>
    </source>
</evidence>
<keyword evidence="4" id="KW-0808">Transferase</keyword>
<comment type="caution">
    <text evidence="14">The sequence shown here is derived from an EMBL/GenBank/DDBJ whole genome shotgun (WGS) entry which is preliminary data.</text>
</comment>
<keyword evidence="7 10" id="KW-0067">ATP-binding</keyword>
<dbReference type="InterPro" id="IPR039046">
    <property type="entry name" value="PDPK1"/>
</dbReference>
<dbReference type="InterPro" id="IPR033931">
    <property type="entry name" value="PDK1-typ_PH"/>
</dbReference>
<keyword evidence="3 11" id="KW-0723">Serine/threonine-protein kinase</keyword>
<dbReference type="Pfam" id="PF00069">
    <property type="entry name" value="Pkinase"/>
    <property type="match status" value="1"/>
</dbReference>
<dbReference type="Proteomes" id="UP001470230">
    <property type="component" value="Unassembled WGS sequence"/>
</dbReference>
<dbReference type="PROSITE" id="PS00108">
    <property type="entry name" value="PROTEIN_KINASE_ST"/>
    <property type="match status" value="1"/>
</dbReference>
<organism evidence="14 15">
    <name type="scientific">Tritrichomonas musculus</name>
    <dbReference type="NCBI Taxonomy" id="1915356"/>
    <lineage>
        <taxon>Eukaryota</taxon>
        <taxon>Metamonada</taxon>
        <taxon>Parabasalia</taxon>
        <taxon>Tritrichomonadida</taxon>
        <taxon>Tritrichomonadidae</taxon>
        <taxon>Tritrichomonas</taxon>
    </lineage>
</organism>
<dbReference type="SUPFAM" id="SSF56112">
    <property type="entry name" value="Protein kinase-like (PK-like)"/>
    <property type="match status" value="1"/>
</dbReference>
<evidence type="ECO:0000313" key="14">
    <source>
        <dbReference type="EMBL" id="KAK8882783.1"/>
    </source>
</evidence>
<dbReference type="CDD" id="cd05581">
    <property type="entry name" value="STKc_PDK1"/>
    <property type="match status" value="1"/>
</dbReference>
<dbReference type="EMBL" id="JAPFFF010000009">
    <property type="protein sequence ID" value="KAK8882783.1"/>
    <property type="molecule type" value="Genomic_DNA"/>
</dbReference>
<sequence length="470" mass="53505">MSSEGYSSGYASDDDAPFQPPPPQEVPAENPSPEQEQIKEAEQSASTEAISSTDSNPVQNKPRQKRRDDFEIGKLLGEGAFGQVLEVVDKETKIHYAMKVLSKAHIIKEKKMPYVKVERDVMTKLHHFNVTRLLLTFQDPGNLYYVIEYAPNGDLQKVIDRIYTVDVPLAKITCGQILLGLAHIHQNRIIHRDLKPENILLDSQNRVKITDFGTSKIFGKDEPFQVERGSFVGSADYVSPETLLETPIGPSSDLWAFGCILYTLLVGESPFHTESNYATFQKIQNLQFTIPDFVPEDAKDLITKILVLDPEKRLGNGEYDDNYKSIREHPFFALIDWDNLPEQPVEEWRPFEPAIAARKESEHTETFQSQVPELLIMGEQSVFEGYIIKKRKLSSKKRLLVLTNKPRLFYVDMAKKEIKGSIPLTKETSVVVLKGKKWEINTPERRYDLTAENNTPDEWKQAIDGVLAKL</sequence>
<evidence type="ECO:0000256" key="12">
    <source>
        <dbReference type="SAM" id="MobiDB-lite"/>
    </source>
</evidence>
<dbReference type="Gene3D" id="2.30.29.30">
    <property type="entry name" value="Pleckstrin-homology domain (PH domain)/Phosphotyrosine-binding domain (PTB)"/>
    <property type="match status" value="1"/>
</dbReference>
<dbReference type="Gene3D" id="3.30.200.20">
    <property type="entry name" value="Phosphorylase Kinase, domain 1"/>
    <property type="match status" value="1"/>
</dbReference>
<dbReference type="InterPro" id="IPR011993">
    <property type="entry name" value="PH-like_dom_sf"/>
</dbReference>
<dbReference type="InterPro" id="IPR017441">
    <property type="entry name" value="Protein_kinase_ATP_BS"/>
</dbReference>
<feature type="compositionally biased region" description="Polar residues" evidence="12">
    <location>
        <begin position="43"/>
        <end position="61"/>
    </location>
</feature>
<name>A0ABR2JWE2_9EUKA</name>
<evidence type="ECO:0000313" key="15">
    <source>
        <dbReference type="Proteomes" id="UP001470230"/>
    </source>
</evidence>
<evidence type="ECO:0000256" key="3">
    <source>
        <dbReference type="ARBA" id="ARBA00022527"/>
    </source>
</evidence>
<dbReference type="SUPFAM" id="SSF50729">
    <property type="entry name" value="PH domain-like"/>
    <property type="match status" value="1"/>
</dbReference>
<dbReference type="PANTHER" id="PTHR24356:SF163">
    <property type="entry name" value="3-PHOSPHOINOSITIDE-DEPENDENT PROTEIN KINASE 1-RELATED"/>
    <property type="match status" value="1"/>
</dbReference>
<evidence type="ECO:0000256" key="4">
    <source>
        <dbReference type="ARBA" id="ARBA00022679"/>
    </source>
</evidence>
<dbReference type="InterPro" id="IPR000719">
    <property type="entry name" value="Prot_kinase_dom"/>
</dbReference>
<comment type="catalytic activity">
    <reaction evidence="8">
        <text>L-threonyl-[protein] + ATP = O-phospho-L-threonyl-[protein] + ADP + H(+)</text>
        <dbReference type="Rhea" id="RHEA:46608"/>
        <dbReference type="Rhea" id="RHEA-COMP:11060"/>
        <dbReference type="Rhea" id="RHEA-COMP:11605"/>
        <dbReference type="ChEBI" id="CHEBI:15378"/>
        <dbReference type="ChEBI" id="CHEBI:30013"/>
        <dbReference type="ChEBI" id="CHEBI:30616"/>
        <dbReference type="ChEBI" id="CHEBI:61977"/>
        <dbReference type="ChEBI" id="CHEBI:456216"/>
        <dbReference type="EC" id="2.7.11.1"/>
    </reaction>
</comment>
<gene>
    <name evidence="14" type="ORF">M9Y10_045424</name>
</gene>
<reference evidence="14 15" key="1">
    <citation type="submission" date="2024-04" db="EMBL/GenBank/DDBJ databases">
        <title>Tritrichomonas musculus Genome.</title>
        <authorList>
            <person name="Alves-Ferreira E."/>
            <person name="Grigg M."/>
            <person name="Lorenzi H."/>
            <person name="Galac M."/>
        </authorList>
    </citation>
    <scope>NUCLEOTIDE SEQUENCE [LARGE SCALE GENOMIC DNA]</scope>
    <source>
        <strain evidence="14 15">EAF2021</strain>
    </source>
</reference>
<dbReference type="SMART" id="SM00220">
    <property type="entry name" value="S_TKc"/>
    <property type="match status" value="1"/>
</dbReference>
<dbReference type="SMART" id="SM00233">
    <property type="entry name" value="PH"/>
    <property type="match status" value="1"/>
</dbReference>
<keyword evidence="15" id="KW-1185">Reference proteome</keyword>
<comment type="catalytic activity">
    <reaction evidence="9">
        <text>L-seryl-[protein] + ATP = O-phospho-L-seryl-[protein] + ADP + H(+)</text>
        <dbReference type="Rhea" id="RHEA:17989"/>
        <dbReference type="Rhea" id="RHEA-COMP:9863"/>
        <dbReference type="Rhea" id="RHEA-COMP:11604"/>
        <dbReference type="ChEBI" id="CHEBI:15378"/>
        <dbReference type="ChEBI" id="CHEBI:29999"/>
        <dbReference type="ChEBI" id="CHEBI:30616"/>
        <dbReference type="ChEBI" id="CHEBI:83421"/>
        <dbReference type="ChEBI" id="CHEBI:456216"/>
        <dbReference type="EC" id="2.7.11.1"/>
    </reaction>
</comment>
<dbReference type="InterPro" id="IPR011009">
    <property type="entry name" value="Kinase-like_dom_sf"/>
</dbReference>